<keyword evidence="2" id="KW-1185">Reference proteome</keyword>
<reference evidence="1 2" key="1">
    <citation type="submission" date="2019-06" db="EMBL/GenBank/DDBJ databases">
        <title>Desulfobotulus mexicanus sp. nov., a novel sulfate-reducing bacterium isolated from the sediment of an alkaline crater lake in Mexico.</title>
        <authorList>
            <person name="Hirschler-Rea A."/>
        </authorList>
    </citation>
    <scope>NUCLEOTIDE SEQUENCE [LARGE SCALE GENOMIC DNA]</scope>
    <source>
        <strain evidence="1 2">PAR22N</strain>
    </source>
</reference>
<proteinExistence type="predicted"/>
<name>A0A5Q4VJC2_9BACT</name>
<protein>
    <submittedName>
        <fullName evidence="1">Zinc ribbon domain-containing protein</fullName>
    </submittedName>
</protein>
<dbReference type="Proteomes" id="UP000321899">
    <property type="component" value="Unassembled WGS sequence"/>
</dbReference>
<comment type="caution">
    <text evidence="1">The sequence shown here is derived from an EMBL/GenBank/DDBJ whole genome shotgun (WGS) entry which is preliminary data.</text>
</comment>
<evidence type="ECO:0000313" key="2">
    <source>
        <dbReference type="Proteomes" id="UP000321899"/>
    </source>
</evidence>
<dbReference type="EMBL" id="VDMB01000001">
    <property type="protein sequence ID" value="TYT76362.1"/>
    <property type="molecule type" value="Genomic_DNA"/>
</dbReference>
<organism evidence="1 2">
    <name type="scientific">Desulfobotulus mexicanus</name>
    <dbReference type="NCBI Taxonomy" id="2586642"/>
    <lineage>
        <taxon>Bacteria</taxon>
        <taxon>Pseudomonadati</taxon>
        <taxon>Thermodesulfobacteriota</taxon>
        <taxon>Desulfobacteria</taxon>
        <taxon>Desulfobacterales</taxon>
        <taxon>Desulfobacteraceae</taxon>
        <taxon>Desulfobotulus</taxon>
    </lineage>
</organism>
<sequence>MFMETREEFLAQMMEQAKPLCPHCGKEMNIWEVPPYTFSDGLGWGSPYVYVCFNDLCPAFTEGWGEIEANFGHKSSYRCLRYPFEDRFELMTVFGREGGTEGLITQNSLDEQEQLKEAIKTGFSILADCYVNQDIIKIVSMLSDHNEPVRVRFKAVEMLGDICDTDEVIEPMRNISPYNEKMKEAIQEAIEKIHKRCFTRECPFCMEIIKRRANTCKHCGKDVDPVV</sequence>
<evidence type="ECO:0000313" key="1">
    <source>
        <dbReference type="EMBL" id="TYT76362.1"/>
    </source>
</evidence>
<gene>
    <name evidence="1" type="ORF">FIM25_01905</name>
</gene>
<dbReference type="AlphaFoldDB" id="A0A5Q4VJC2"/>
<dbReference type="OrthoDB" id="598068at2"/>
<accession>A0A5Q4VJC2</accession>